<evidence type="ECO:0000256" key="5">
    <source>
        <dbReference type="ARBA" id="ARBA00022448"/>
    </source>
</evidence>
<dbReference type="PANTHER" id="PTHR43823:SF3">
    <property type="entry name" value="MULTIDRUG EXPORT PROTEIN MEPA"/>
    <property type="match status" value="1"/>
</dbReference>
<dbReference type="AlphaFoldDB" id="A0A2T3KWF2"/>
<dbReference type="Pfam" id="PF01554">
    <property type="entry name" value="MatE"/>
    <property type="match status" value="2"/>
</dbReference>
<dbReference type="InterPro" id="IPR045070">
    <property type="entry name" value="MATE_MepA-like"/>
</dbReference>
<evidence type="ECO:0000256" key="1">
    <source>
        <dbReference type="ARBA" id="ARBA00004429"/>
    </source>
</evidence>
<evidence type="ECO:0000256" key="6">
    <source>
        <dbReference type="ARBA" id="ARBA00022475"/>
    </source>
</evidence>
<evidence type="ECO:0000313" key="13">
    <source>
        <dbReference type="EMBL" id="PSV11731.1"/>
    </source>
</evidence>
<dbReference type="GO" id="GO:0042910">
    <property type="term" value="F:xenobiotic transmembrane transporter activity"/>
    <property type="evidence" value="ECO:0007669"/>
    <property type="project" value="InterPro"/>
</dbReference>
<gene>
    <name evidence="13" type="ORF">C0W93_07540</name>
</gene>
<feature type="transmembrane region" description="Helical" evidence="12">
    <location>
        <begin position="415"/>
        <end position="437"/>
    </location>
</feature>
<proteinExistence type="inferred from homology"/>
<name>A0A2T3KWF2_PHOLD</name>
<feature type="transmembrane region" description="Helical" evidence="12">
    <location>
        <begin position="363"/>
        <end position="383"/>
    </location>
</feature>
<evidence type="ECO:0000256" key="12">
    <source>
        <dbReference type="SAM" id="Phobius"/>
    </source>
</evidence>
<feature type="transmembrane region" description="Helical" evidence="12">
    <location>
        <begin position="271"/>
        <end position="289"/>
    </location>
</feature>
<keyword evidence="9 12" id="KW-0472">Membrane</keyword>
<keyword evidence="5" id="KW-0813">Transport</keyword>
<comment type="caution">
    <text evidence="13">The sequence shown here is derived from an EMBL/GenBank/DDBJ whole genome shotgun (WGS) entry which is preliminary data.</text>
</comment>
<evidence type="ECO:0000256" key="9">
    <source>
        <dbReference type="ARBA" id="ARBA00023136"/>
    </source>
</evidence>
<feature type="transmembrane region" description="Helical" evidence="12">
    <location>
        <begin position="94"/>
        <end position="117"/>
    </location>
</feature>
<organism evidence="13 14">
    <name type="scientific">Photobacterium leiognathi subsp. mandapamensis</name>
    <name type="common">Photobacterium mandapamensis</name>
    <dbReference type="NCBI Taxonomy" id="48408"/>
    <lineage>
        <taxon>Bacteria</taxon>
        <taxon>Pseudomonadati</taxon>
        <taxon>Pseudomonadota</taxon>
        <taxon>Gammaproteobacteria</taxon>
        <taxon>Vibrionales</taxon>
        <taxon>Vibrionaceae</taxon>
        <taxon>Photobacterium</taxon>
    </lineage>
</organism>
<evidence type="ECO:0000256" key="8">
    <source>
        <dbReference type="ARBA" id="ARBA00022989"/>
    </source>
</evidence>
<keyword evidence="7 12" id="KW-0812">Transmembrane</keyword>
<accession>A0A2T3KWF2</accession>
<keyword evidence="8 12" id="KW-1133">Transmembrane helix</keyword>
<feature type="transmembrane region" description="Helical" evidence="12">
    <location>
        <begin position="170"/>
        <end position="191"/>
    </location>
</feature>
<dbReference type="RefSeq" id="WP_107184662.1">
    <property type="nucleotide sequence ID" value="NZ_JAWQGC010000001.1"/>
</dbReference>
<dbReference type="NCBIfam" id="NF007130">
    <property type="entry name" value="PRK09575.1"/>
    <property type="match status" value="1"/>
</dbReference>
<dbReference type="InterPro" id="IPR002528">
    <property type="entry name" value="MATE_fam"/>
</dbReference>
<evidence type="ECO:0000256" key="2">
    <source>
        <dbReference type="ARBA" id="ARBA00008417"/>
    </source>
</evidence>
<feature type="transmembrane region" description="Helical" evidence="12">
    <location>
        <begin position="20"/>
        <end position="37"/>
    </location>
</feature>
<sequence length="460" mass="50162">MQSSSFIPSSNNISKNFWRYTIPSVAAMLVNGLYQIVDGIFVGHYVGYQGLAAINMAWPITFVLSGLGLMIGIGSGTLISIARGEQSMTNAQRAFNTGLILTFIISSLSFAAFAFFGDYFLQLQGAQQDIKHLALDYVSTFGNAAFITVLAGAMPMLIRNDDSPKIATALLVIGALTNIVLDYVFLGLMGWELKGAAIATLIAQGITCAGGLIYFCSQYSTLKLKISLPQFSWSESQKIISLGSSALIMYLYGSFVVALHNYQFMVYGTELTVGAFAIVGYMMTMYYLVAEGIGEGLQPPVSYYYGAKKPQYIRQTLILAMKTTVIAGIAWFLLLTSFPSTLISLFNNSNSALTLEATQGIRLHLFAMFLDGFIVLATMYFMSVNQASKALIISISNMLIQLPFLYFLPKFLGVAGVWLTMPISTMVLSVVVGAMVWKDINQRCSSHDDSDLAPAQLIKE</sequence>
<feature type="transmembrane region" description="Helical" evidence="12">
    <location>
        <begin position="317"/>
        <end position="343"/>
    </location>
</feature>
<keyword evidence="10" id="KW-0046">Antibiotic resistance</keyword>
<dbReference type="GO" id="GO:0005886">
    <property type="term" value="C:plasma membrane"/>
    <property type="evidence" value="ECO:0007669"/>
    <property type="project" value="UniProtKB-SubCell"/>
</dbReference>
<keyword evidence="6" id="KW-1003">Cell membrane</keyword>
<evidence type="ECO:0000256" key="4">
    <source>
        <dbReference type="ARBA" id="ARBA00022106"/>
    </source>
</evidence>
<feature type="transmembrane region" description="Helical" evidence="12">
    <location>
        <begin position="238"/>
        <end position="259"/>
    </location>
</feature>
<dbReference type="GO" id="GO:0046677">
    <property type="term" value="P:response to antibiotic"/>
    <property type="evidence" value="ECO:0007669"/>
    <property type="project" value="UniProtKB-KW"/>
</dbReference>
<dbReference type="EMBL" id="PYNS01000005">
    <property type="protein sequence ID" value="PSV11731.1"/>
    <property type="molecule type" value="Genomic_DNA"/>
</dbReference>
<feature type="transmembrane region" description="Helical" evidence="12">
    <location>
        <begin position="390"/>
        <end position="409"/>
    </location>
</feature>
<evidence type="ECO:0000313" key="14">
    <source>
        <dbReference type="Proteomes" id="UP000240530"/>
    </source>
</evidence>
<feature type="transmembrane region" description="Helical" evidence="12">
    <location>
        <begin position="57"/>
        <end position="82"/>
    </location>
</feature>
<evidence type="ECO:0000256" key="10">
    <source>
        <dbReference type="ARBA" id="ARBA00023251"/>
    </source>
</evidence>
<feature type="transmembrane region" description="Helical" evidence="12">
    <location>
        <begin position="137"/>
        <end position="158"/>
    </location>
</feature>
<dbReference type="PANTHER" id="PTHR43823">
    <property type="entry name" value="SPORULATION PROTEIN YKVU"/>
    <property type="match status" value="1"/>
</dbReference>
<feature type="transmembrane region" description="Helical" evidence="12">
    <location>
        <begin position="197"/>
        <end position="217"/>
    </location>
</feature>
<evidence type="ECO:0000256" key="11">
    <source>
        <dbReference type="ARBA" id="ARBA00030855"/>
    </source>
</evidence>
<dbReference type="PIRSF" id="PIRSF006603">
    <property type="entry name" value="DinF"/>
    <property type="match status" value="1"/>
</dbReference>
<comment type="similarity">
    <text evidence="2">Belongs to the multi antimicrobial extrusion (MATE) (TC 2.A.66.1) family. MepA subfamily.</text>
</comment>
<dbReference type="InterPro" id="IPR051327">
    <property type="entry name" value="MATE_MepA_subfamily"/>
</dbReference>
<protein>
    <recommendedName>
        <fullName evidence="4">Multidrug export protein MepA</fullName>
    </recommendedName>
    <alternativeName>
        <fullName evidence="3">Multidrug resistance protein NorM</fullName>
    </alternativeName>
    <alternativeName>
        <fullName evidence="11">Na(+)/drug antiporter</fullName>
    </alternativeName>
</protein>
<dbReference type="GO" id="GO:0015297">
    <property type="term" value="F:antiporter activity"/>
    <property type="evidence" value="ECO:0007669"/>
    <property type="project" value="InterPro"/>
</dbReference>
<evidence type="ECO:0000256" key="7">
    <source>
        <dbReference type="ARBA" id="ARBA00022692"/>
    </source>
</evidence>
<dbReference type="Proteomes" id="UP000240530">
    <property type="component" value="Unassembled WGS sequence"/>
</dbReference>
<dbReference type="InterPro" id="IPR048279">
    <property type="entry name" value="MdtK-like"/>
</dbReference>
<reference evidence="13 14" key="1">
    <citation type="submission" date="2018-03" db="EMBL/GenBank/DDBJ databases">
        <title>Whole genome sequencing of Histamine producing bacteria.</title>
        <authorList>
            <person name="Butler K."/>
        </authorList>
    </citation>
    <scope>NUCLEOTIDE SEQUENCE [LARGE SCALE GENOMIC DNA]</scope>
    <source>
        <strain evidence="13 14">Res.4.1</strain>
    </source>
</reference>
<dbReference type="CDD" id="cd13143">
    <property type="entry name" value="MATE_MepA_like"/>
    <property type="match status" value="1"/>
</dbReference>
<evidence type="ECO:0000256" key="3">
    <source>
        <dbReference type="ARBA" id="ARBA00013489"/>
    </source>
</evidence>
<comment type="subcellular location">
    <subcellularLocation>
        <location evidence="1">Cell inner membrane</location>
        <topology evidence="1">Multi-pass membrane protein</topology>
    </subcellularLocation>
</comment>